<dbReference type="AlphaFoldDB" id="A0A6J4E9T3"/>
<sequence length="177" mass="20693">MNKRHLEERRRFLLDQWNGALDDDHTFRYSPDAHYQALLEIIDEFYHSGVIGLGHRQELVTRALGAYSFHVEEGIAADVYFNPNFYYELLDGDQLLGTVLEGYITGLTYNRLGVIWHDWVDGAWHYQMKDADLNVVGRVEKLQVIRPGLAPLTLRCVVPPKYEFRDWRETVLAPERD</sequence>
<protein>
    <submittedName>
        <fullName evidence="1">Uncharacterized protein</fullName>
    </submittedName>
</protein>
<evidence type="ECO:0000313" key="1">
    <source>
        <dbReference type="EMBL" id="BCG26487.1"/>
    </source>
</evidence>
<proteinExistence type="predicted"/>
<reference evidence="1 2" key="1">
    <citation type="submission" date="2020-05" db="EMBL/GenBank/DDBJ databases">
        <title>Characterization of novel class B3 metallo-beta-lactamase from novel Pseudomonas species.</title>
        <authorList>
            <person name="Yamada K."/>
            <person name="Aoki K."/>
            <person name="Ishii Y."/>
        </authorList>
    </citation>
    <scope>NUCLEOTIDE SEQUENCE [LARGE SCALE GENOMIC DNA]</scope>
    <source>
        <strain evidence="1 2">TUM18999</strain>
    </source>
</reference>
<gene>
    <name evidence="1" type="ORF">TUM18999_46780</name>
</gene>
<accession>A0A6J4E9T3</accession>
<dbReference type="EMBL" id="AP023189">
    <property type="protein sequence ID" value="BCG26487.1"/>
    <property type="molecule type" value="Genomic_DNA"/>
</dbReference>
<organism evidence="1 2">
    <name type="scientific">Pseudomonas tohonis</name>
    <dbReference type="NCBI Taxonomy" id="2725477"/>
    <lineage>
        <taxon>Bacteria</taxon>
        <taxon>Pseudomonadati</taxon>
        <taxon>Pseudomonadota</taxon>
        <taxon>Gammaproteobacteria</taxon>
        <taxon>Pseudomonadales</taxon>
        <taxon>Pseudomonadaceae</taxon>
        <taxon>Pseudomonas</taxon>
    </lineage>
</organism>
<dbReference type="RefSeq" id="WP_173176236.1">
    <property type="nucleotide sequence ID" value="NZ_AP023189.1"/>
</dbReference>
<evidence type="ECO:0000313" key="2">
    <source>
        <dbReference type="Proteomes" id="UP000509383"/>
    </source>
</evidence>
<dbReference type="KEGG" id="ptw:TUM18999_46780"/>
<dbReference type="Proteomes" id="UP000509383">
    <property type="component" value="Chromosome"/>
</dbReference>
<name>A0A6J4E9T3_9PSED</name>